<dbReference type="InterPro" id="IPR016092">
    <property type="entry name" value="ATAP"/>
</dbReference>
<evidence type="ECO:0000313" key="3">
    <source>
        <dbReference type="EMBL" id="QHU34881.1"/>
    </source>
</evidence>
<dbReference type="InterPro" id="IPR050322">
    <property type="entry name" value="Fe-S_cluster_asmbl/transfer"/>
</dbReference>
<dbReference type="PANTHER" id="PTHR10072:SF41">
    <property type="entry name" value="IRON-SULFUR CLUSTER ASSEMBLY 1 HOMOLOG, MITOCHONDRIAL"/>
    <property type="match status" value="1"/>
</dbReference>
<name>A0A6C0LYQ6_9ZZZZ</name>
<dbReference type="PROSITE" id="PS01152">
    <property type="entry name" value="HESB"/>
    <property type="match status" value="1"/>
</dbReference>
<dbReference type="GO" id="GO:0005739">
    <property type="term" value="C:mitochondrion"/>
    <property type="evidence" value="ECO:0007669"/>
    <property type="project" value="TreeGrafter"/>
</dbReference>
<comment type="similarity">
    <text evidence="1">Belongs to the HesB/IscA family.</text>
</comment>
<sequence length="147" mass="16679">MLKKVCMNYSKYFQKSFSTTEKQIVNSKQTKAILSVSSRATSRIITMFSLLDKPYPMGIRISINKKGCNGLNYIMKYIIDNEEGKKSISKDEIINIADKINIYIDPRATFAIVGTVMDWKENELTSEFTFINPNAKGFCGCGESFNI</sequence>
<dbReference type="AlphaFoldDB" id="A0A6C0LYQ6"/>
<proteinExistence type="inferred from homology"/>
<evidence type="ECO:0000259" key="2">
    <source>
        <dbReference type="Pfam" id="PF01521"/>
    </source>
</evidence>
<organism evidence="3">
    <name type="scientific">viral metagenome</name>
    <dbReference type="NCBI Taxonomy" id="1070528"/>
    <lineage>
        <taxon>unclassified sequences</taxon>
        <taxon>metagenomes</taxon>
        <taxon>organismal metagenomes</taxon>
    </lineage>
</organism>
<evidence type="ECO:0000256" key="1">
    <source>
        <dbReference type="ARBA" id="ARBA00006718"/>
    </source>
</evidence>
<reference evidence="3" key="1">
    <citation type="journal article" date="2020" name="Nature">
        <title>Giant virus diversity and host interactions through global metagenomics.</title>
        <authorList>
            <person name="Schulz F."/>
            <person name="Roux S."/>
            <person name="Paez-Espino D."/>
            <person name="Jungbluth S."/>
            <person name="Walsh D.A."/>
            <person name="Denef V.J."/>
            <person name="McMahon K.D."/>
            <person name="Konstantinidis K.T."/>
            <person name="Eloe-Fadrosh E.A."/>
            <person name="Kyrpides N.C."/>
            <person name="Woyke T."/>
        </authorList>
    </citation>
    <scope>NUCLEOTIDE SEQUENCE</scope>
    <source>
        <strain evidence="3">GVMAG-S-1017244-22</strain>
    </source>
</reference>
<dbReference type="NCBIfam" id="TIGR00049">
    <property type="entry name" value="iron-sulfur cluster assembly accessory protein"/>
    <property type="match status" value="1"/>
</dbReference>
<dbReference type="GO" id="GO:0016226">
    <property type="term" value="P:iron-sulfur cluster assembly"/>
    <property type="evidence" value="ECO:0007669"/>
    <property type="project" value="InterPro"/>
</dbReference>
<dbReference type="GO" id="GO:0051537">
    <property type="term" value="F:2 iron, 2 sulfur cluster binding"/>
    <property type="evidence" value="ECO:0007669"/>
    <property type="project" value="TreeGrafter"/>
</dbReference>
<dbReference type="PANTHER" id="PTHR10072">
    <property type="entry name" value="IRON-SULFUR CLUSTER ASSEMBLY PROTEIN"/>
    <property type="match status" value="1"/>
</dbReference>
<dbReference type="SUPFAM" id="SSF89360">
    <property type="entry name" value="HesB-like domain"/>
    <property type="match status" value="1"/>
</dbReference>
<feature type="domain" description="Core" evidence="2">
    <location>
        <begin position="35"/>
        <end position="143"/>
    </location>
</feature>
<dbReference type="EMBL" id="MN740581">
    <property type="protein sequence ID" value="QHU34881.1"/>
    <property type="molecule type" value="Genomic_DNA"/>
</dbReference>
<dbReference type="InterPro" id="IPR017870">
    <property type="entry name" value="FeS_cluster_insertion_CS"/>
</dbReference>
<dbReference type="InterPro" id="IPR000361">
    <property type="entry name" value="ATAP_core_dom"/>
</dbReference>
<dbReference type="InterPro" id="IPR035903">
    <property type="entry name" value="HesB-like_dom_sf"/>
</dbReference>
<dbReference type="Gene3D" id="2.60.300.12">
    <property type="entry name" value="HesB-like domain"/>
    <property type="match status" value="1"/>
</dbReference>
<accession>A0A6C0LYQ6</accession>
<dbReference type="Pfam" id="PF01521">
    <property type="entry name" value="Fe-S_biosyn"/>
    <property type="match status" value="1"/>
</dbReference>
<protein>
    <recommendedName>
        <fullName evidence="2">Core domain-containing protein</fullName>
    </recommendedName>
</protein>